<dbReference type="Gene3D" id="3.40.50.300">
    <property type="entry name" value="P-loop containing nucleotide triphosphate hydrolases"/>
    <property type="match status" value="1"/>
</dbReference>
<sequence>MNQNVNPPVGFGTVAPLKNVAAAYSVALKIIDRPAGVDGLGLFYGPSGYGKSKASTFVQNKTSAIYLEVFDFWTKKTFCEALLAELGVDKPKGTIAGMMMQALRLLQDDPNRLLIIDEADKLVDKNMIELVRDIYKGARIPVLLVGEELLPQKLARYERCENRVTAYGMANPSDIDDARALAAIYQRNLTVRDDLLAEIVIKTKGVASRIVTSLAEIAQFSRANSLTEIGLKDYTGSFFTGQAPRRAR</sequence>
<name>A0A0T7FB62_NEOGA</name>
<dbReference type="GO" id="GO:0120545">
    <property type="term" value="F:nucleic acid conformation isomerase activity"/>
    <property type="evidence" value="ECO:0007669"/>
    <property type="project" value="UniProtKB-ARBA"/>
</dbReference>
<organism evidence="2 3">
    <name type="scientific">Neorhizobium galegae bv. officinalis</name>
    <dbReference type="NCBI Taxonomy" id="323656"/>
    <lineage>
        <taxon>Bacteria</taxon>
        <taxon>Pseudomonadati</taxon>
        <taxon>Pseudomonadota</taxon>
        <taxon>Alphaproteobacteria</taxon>
        <taxon>Hyphomicrobiales</taxon>
        <taxon>Rhizobiaceae</taxon>
        <taxon>Rhizobium/Agrobacterium group</taxon>
        <taxon>Neorhizobium</taxon>
    </lineage>
</organism>
<feature type="domain" description="ORC1/DEAH AAA+ ATPase" evidence="1">
    <location>
        <begin position="38"/>
        <end position="152"/>
    </location>
</feature>
<dbReference type="Proteomes" id="UP000046176">
    <property type="component" value="Unassembled WGS sequence"/>
</dbReference>
<dbReference type="InterPro" id="IPR000629">
    <property type="entry name" value="RNA-helicase_DEAD-box_CS"/>
</dbReference>
<dbReference type="SUPFAM" id="SSF52540">
    <property type="entry name" value="P-loop containing nucleoside triphosphate hydrolases"/>
    <property type="match status" value="1"/>
</dbReference>
<dbReference type="EMBL" id="CCRH01000002">
    <property type="protein sequence ID" value="CDZ32179.1"/>
    <property type="molecule type" value="Genomic_DNA"/>
</dbReference>
<evidence type="ECO:0000313" key="2">
    <source>
        <dbReference type="EMBL" id="CDZ32179.1"/>
    </source>
</evidence>
<dbReference type="GO" id="GO:0016887">
    <property type="term" value="F:ATP hydrolysis activity"/>
    <property type="evidence" value="ECO:0007669"/>
    <property type="project" value="InterPro"/>
</dbReference>
<dbReference type="InterPro" id="IPR052026">
    <property type="entry name" value="ExeA_AAA_ATPase_DNA-bind"/>
</dbReference>
<dbReference type="RefSeq" id="WP_046665199.1">
    <property type="nucleotide sequence ID" value="NZ_CCRH01000002.1"/>
</dbReference>
<dbReference type="InterPro" id="IPR027417">
    <property type="entry name" value="P-loop_NTPase"/>
</dbReference>
<dbReference type="PANTHER" id="PTHR35894:SF5">
    <property type="entry name" value="MU-LIKE PROPHAGE FLUMU DNA TRANSPOSITION PROTEIN B"/>
    <property type="match status" value="1"/>
</dbReference>
<protein>
    <submittedName>
        <fullName evidence="2">Prophage MuSo1, DNA transposition protein, putative</fullName>
    </submittedName>
</protein>
<dbReference type="InterPro" id="IPR049945">
    <property type="entry name" value="AAA_22"/>
</dbReference>
<dbReference type="Pfam" id="PF13401">
    <property type="entry name" value="AAA_22"/>
    <property type="match status" value="1"/>
</dbReference>
<evidence type="ECO:0000313" key="3">
    <source>
        <dbReference type="Proteomes" id="UP000046176"/>
    </source>
</evidence>
<accession>A0A0T7FB62</accession>
<dbReference type="AlphaFoldDB" id="A0A0T7FB62"/>
<dbReference type="PROSITE" id="PS00039">
    <property type="entry name" value="DEAD_ATP_HELICASE"/>
    <property type="match status" value="1"/>
</dbReference>
<dbReference type="PANTHER" id="PTHR35894">
    <property type="entry name" value="GENERAL SECRETION PATHWAY PROTEIN A-RELATED"/>
    <property type="match status" value="1"/>
</dbReference>
<proteinExistence type="predicted"/>
<evidence type="ECO:0000259" key="1">
    <source>
        <dbReference type="Pfam" id="PF13401"/>
    </source>
</evidence>
<gene>
    <name evidence="2" type="ORF">NGAL_HAMBI1145_09500</name>
</gene>
<reference evidence="2 3" key="1">
    <citation type="submission" date="2014-08" db="EMBL/GenBank/DDBJ databases">
        <authorList>
            <person name="Chen Y.-H."/>
        </authorList>
    </citation>
    <scope>NUCLEOTIDE SEQUENCE [LARGE SCALE GENOMIC DNA]</scope>
</reference>